<dbReference type="Gene3D" id="3.40.50.1110">
    <property type="entry name" value="SGNH hydrolase"/>
    <property type="match status" value="1"/>
</dbReference>
<dbReference type="Pfam" id="PF10633">
    <property type="entry name" value="NPCBM_assoc"/>
    <property type="match status" value="1"/>
</dbReference>
<dbReference type="SUPFAM" id="SSF52266">
    <property type="entry name" value="SGNH hydrolase"/>
    <property type="match status" value="1"/>
</dbReference>
<dbReference type="GO" id="GO:0005975">
    <property type="term" value="P:carbohydrate metabolic process"/>
    <property type="evidence" value="ECO:0007669"/>
    <property type="project" value="UniProtKB-ARBA"/>
</dbReference>
<evidence type="ECO:0000259" key="3">
    <source>
        <dbReference type="PROSITE" id="PS50022"/>
    </source>
</evidence>
<keyword evidence="2" id="KW-0732">Signal</keyword>
<organism evidence="4 5">
    <name type="scientific">Agromyces fucosus</name>
    <dbReference type="NCBI Taxonomy" id="41985"/>
    <lineage>
        <taxon>Bacteria</taxon>
        <taxon>Bacillati</taxon>
        <taxon>Actinomycetota</taxon>
        <taxon>Actinomycetes</taxon>
        <taxon>Micrococcales</taxon>
        <taxon>Microbacteriaceae</taxon>
        <taxon>Agromyces</taxon>
    </lineage>
</organism>
<comment type="caution">
    <text evidence="4">The sequence shown here is derived from an EMBL/GenBank/DDBJ whole genome shotgun (WGS) entry which is preliminary data.</text>
</comment>
<dbReference type="SUPFAM" id="SSF49785">
    <property type="entry name" value="Galactose-binding domain-like"/>
    <property type="match status" value="1"/>
</dbReference>
<dbReference type="InterPro" id="IPR013783">
    <property type="entry name" value="Ig-like_fold"/>
</dbReference>
<evidence type="ECO:0000256" key="1">
    <source>
        <dbReference type="ARBA" id="ARBA00022801"/>
    </source>
</evidence>
<evidence type="ECO:0000313" key="4">
    <source>
        <dbReference type="EMBL" id="RXZ47325.1"/>
    </source>
</evidence>
<dbReference type="InterPro" id="IPR018905">
    <property type="entry name" value="A-galactase_NEW3"/>
</dbReference>
<name>A0A4Q2JH92_9MICO</name>
<feature type="domain" description="F5/8 type C" evidence="3">
    <location>
        <begin position="801"/>
        <end position="957"/>
    </location>
</feature>
<dbReference type="Pfam" id="PF03629">
    <property type="entry name" value="SASA"/>
    <property type="match status" value="1"/>
</dbReference>
<dbReference type="InterPro" id="IPR000421">
    <property type="entry name" value="FA58C"/>
</dbReference>
<dbReference type="AlphaFoldDB" id="A0A4Q2JH92"/>
<dbReference type="Pfam" id="PF00754">
    <property type="entry name" value="F5_F8_type_C"/>
    <property type="match status" value="1"/>
</dbReference>
<dbReference type="Proteomes" id="UP000292935">
    <property type="component" value="Unassembled WGS sequence"/>
</dbReference>
<feature type="signal peptide" evidence="2">
    <location>
        <begin position="1"/>
        <end position="27"/>
    </location>
</feature>
<dbReference type="Gene3D" id="2.60.120.260">
    <property type="entry name" value="Galactose-binding domain-like"/>
    <property type="match status" value="1"/>
</dbReference>
<evidence type="ECO:0000256" key="2">
    <source>
        <dbReference type="SAM" id="SignalP"/>
    </source>
</evidence>
<gene>
    <name evidence="4" type="ORF">ESP57_12140</name>
</gene>
<protein>
    <recommendedName>
        <fullName evidence="3">F5/8 type C domain-containing protein</fullName>
    </recommendedName>
</protein>
<dbReference type="InterPro" id="IPR005181">
    <property type="entry name" value="SASA"/>
</dbReference>
<dbReference type="GO" id="GO:0016787">
    <property type="term" value="F:hydrolase activity"/>
    <property type="evidence" value="ECO:0007669"/>
    <property type="project" value="UniProtKB-KW"/>
</dbReference>
<dbReference type="RefSeq" id="WP_129231777.1">
    <property type="nucleotide sequence ID" value="NZ_SDPO01000003.1"/>
</dbReference>
<keyword evidence="1" id="KW-0378">Hydrolase</keyword>
<evidence type="ECO:0000313" key="5">
    <source>
        <dbReference type="Proteomes" id="UP000292935"/>
    </source>
</evidence>
<dbReference type="Gene3D" id="2.60.40.10">
    <property type="entry name" value="Immunoglobulins"/>
    <property type="match status" value="1"/>
</dbReference>
<proteinExistence type="predicted"/>
<sequence>MPQAVFRRRLRAAAMFAALSAVIPVLAAVAPAGAAELPAAGPGDATSCASNVSDTAEFVPVLGLDLPATSVGIGGALAPVFDRTAEVAQGFDRVGYCLELDGPQGPQWVWTAMEPFTTDATRLDPPTVAGEIVRQRVGDLDVASSVAGVAPVDGGNGFLEFWPNTYTQARPGQIFGASATTYDAEDTPATGAFGSFGIHSVAPDALAGAAPQTVLSVTGLTQTPGAALGLGIGTSTMANPDWTFAANGATYTTRRLTVFARPAVVAFDRAPEDRQLFPRDADDEASVAIAGTVLDAEVASVRARLWKGDASTDFTAAVGADGGFAVTPVLEAGLHEYRIEFDAISPAGERRVATWDRLVAGDVYVIQGQSNAEARMFSGSANGERSPWIRSFGSSSDNPGLSASDRTWNIAAGDSYAEAGAIGQWGLRMASRLVAEHGVPVAVVNGAHSGRPIDFFQRNDADPDLVTTNYGRLRQRLAAAGVLDRVKAVLWYQGENENDNAAVHVAGFTTLLDDWRSEFGSAASPTEYYVWQVRTSPCSNSIPVALRDAQRRLADTHDVTVLSTTGLNGHDGCHYSYVDGYRDMGDQAANVIGRDLLGGTATGVAAPNPITAAFSDSARTTVTVQVRPGAEGAETLTVEAGAAADFRVTGATVTAVTAQSGALRLTLSGPAANSATVSYLSHMRSGPRVLSPGGVGLLAFTMPIADVSITATADPARLVAGGTTTVTVNVANGTADPVSGVSVAPSLPSGWTSSPASVALPDLAAGETATATFAVTVPSSAVGMLSLPVTTRFTTADGESTRTANVAVTSSCSAEPLRPAAVTSVSSEETASENGRAVNAIDGDPATIWHSRYSSSQATYPHEIVLDLGSSSSVCAFNYQGRTVGTNGNIGGYAVYTSNTPGSWGSPAVTGTFTTGSAPQSVYFSPRSARYVRLVATSPAIAGQAWATAAELSVDGVPAVTAESRCIGSKAYVAVKATNLESGPVSIVMSSAFGSKSFASVAAGRSAVHSFAVRAADVAAGQVEVTATPLEGGGAPVSSTALFTGIACG</sequence>
<dbReference type="PROSITE" id="PS50022">
    <property type="entry name" value="FA58C_3"/>
    <property type="match status" value="1"/>
</dbReference>
<dbReference type="InterPro" id="IPR008979">
    <property type="entry name" value="Galactose-bd-like_sf"/>
</dbReference>
<dbReference type="InterPro" id="IPR036514">
    <property type="entry name" value="SGNH_hydro_sf"/>
</dbReference>
<keyword evidence="5" id="KW-1185">Reference proteome</keyword>
<dbReference type="OrthoDB" id="1828825at2"/>
<accession>A0A4Q2JH92</accession>
<reference evidence="4 5" key="1">
    <citation type="submission" date="2019-01" db="EMBL/GenBank/DDBJ databases">
        <authorList>
            <person name="Li J."/>
        </authorList>
    </citation>
    <scope>NUCLEOTIDE SEQUENCE [LARGE SCALE GENOMIC DNA]</scope>
    <source>
        <strain evidence="4 5">CCUG 35506</strain>
    </source>
</reference>
<dbReference type="EMBL" id="SDPO01000003">
    <property type="protein sequence ID" value="RXZ47325.1"/>
    <property type="molecule type" value="Genomic_DNA"/>
</dbReference>
<feature type="chain" id="PRO_5039298879" description="F5/8 type C domain-containing protein" evidence="2">
    <location>
        <begin position="28"/>
        <end position="1049"/>
    </location>
</feature>